<dbReference type="EMBL" id="FOJM01000018">
    <property type="protein sequence ID" value="SFA57859.1"/>
    <property type="molecule type" value="Genomic_DNA"/>
</dbReference>
<evidence type="ECO:0000313" key="4">
    <source>
        <dbReference type="Proteomes" id="UP000198836"/>
    </source>
</evidence>
<evidence type="ECO:0000256" key="1">
    <source>
        <dbReference type="SAM" id="SignalP"/>
    </source>
</evidence>
<dbReference type="PANTHER" id="PTHR46825:SF9">
    <property type="entry name" value="BETA-LACTAMASE-RELATED DOMAIN-CONTAINING PROTEIN"/>
    <property type="match status" value="1"/>
</dbReference>
<dbReference type="AlphaFoldDB" id="A0A1I0U162"/>
<feature type="chain" id="PRO_5011680965" evidence="1">
    <location>
        <begin position="34"/>
        <end position="393"/>
    </location>
</feature>
<protein>
    <submittedName>
        <fullName evidence="3">CubicO group peptidase, beta-lactamase class C family</fullName>
    </submittedName>
</protein>
<dbReference type="STRING" id="332999.SAMN04488511_11827"/>
<dbReference type="PANTHER" id="PTHR46825">
    <property type="entry name" value="D-ALANYL-D-ALANINE-CARBOXYPEPTIDASE/ENDOPEPTIDASE AMPH"/>
    <property type="match status" value="1"/>
</dbReference>
<sequence>MFILSCKLMKFKYFYALLLLLLLIVGLSSAVQAQQEKAEADFKSVMEKYNAVGASVAVVKNGRIIYNHSFGLKDLEHQTPLNNQDIFRIASISKSFSATAIMQLVEAGKISLDDDFGELVGFKVRNPKFPDQKITLKMALSHTSGLNDSQGYLNLDVINPDKNPDWAKCYNDYAPGSKFDYCNLNFNMIGAVIEKISGERFDNYIKQHIIKPLDLYAGYCVDSLDSTRFVKLYEYHPDSKSYTLSSNAYAPRRTEIANYVMGYTTPVFSPTGGMKISAHDLARYMIMHMNYGTSDGVKIINRKSAKIMQTALSADEGYGLAIMTADDLIPGVKLKGHTGSAYGLHSTMFFSPKHKFGFVIITNGINATYTDGLPDFSRAAINSLYQSFFNHLK</sequence>
<name>A0A1I0U162_9SPHI</name>
<feature type="signal peptide" evidence="1">
    <location>
        <begin position="1"/>
        <end position="33"/>
    </location>
</feature>
<keyword evidence="1" id="KW-0732">Signal</keyword>
<gene>
    <name evidence="3" type="ORF">SAMN04488511_11827</name>
</gene>
<dbReference type="SUPFAM" id="SSF56601">
    <property type="entry name" value="beta-lactamase/transpeptidase-like"/>
    <property type="match status" value="1"/>
</dbReference>
<dbReference type="Gene3D" id="3.40.710.10">
    <property type="entry name" value="DD-peptidase/beta-lactamase superfamily"/>
    <property type="match status" value="1"/>
</dbReference>
<dbReference type="InterPro" id="IPR012338">
    <property type="entry name" value="Beta-lactam/transpept-like"/>
</dbReference>
<accession>A0A1I0U162</accession>
<evidence type="ECO:0000259" key="2">
    <source>
        <dbReference type="Pfam" id="PF00144"/>
    </source>
</evidence>
<dbReference type="InterPro" id="IPR050491">
    <property type="entry name" value="AmpC-like"/>
</dbReference>
<keyword evidence="4" id="KW-1185">Reference proteome</keyword>
<feature type="domain" description="Beta-lactamase-related" evidence="2">
    <location>
        <begin position="41"/>
        <end position="364"/>
    </location>
</feature>
<dbReference type="InterPro" id="IPR001466">
    <property type="entry name" value="Beta-lactam-related"/>
</dbReference>
<reference evidence="4" key="1">
    <citation type="submission" date="2016-10" db="EMBL/GenBank/DDBJ databases">
        <authorList>
            <person name="Varghese N."/>
            <person name="Submissions S."/>
        </authorList>
    </citation>
    <scope>NUCLEOTIDE SEQUENCE [LARGE SCALE GENOMIC DNA]</scope>
    <source>
        <strain evidence="4">DSM 18130</strain>
    </source>
</reference>
<dbReference type="Pfam" id="PF00144">
    <property type="entry name" value="Beta-lactamase"/>
    <property type="match status" value="1"/>
</dbReference>
<organism evidence="3 4">
    <name type="scientific">Pedobacter suwonensis</name>
    <dbReference type="NCBI Taxonomy" id="332999"/>
    <lineage>
        <taxon>Bacteria</taxon>
        <taxon>Pseudomonadati</taxon>
        <taxon>Bacteroidota</taxon>
        <taxon>Sphingobacteriia</taxon>
        <taxon>Sphingobacteriales</taxon>
        <taxon>Sphingobacteriaceae</taxon>
        <taxon>Pedobacter</taxon>
    </lineage>
</organism>
<proteinExistence type="predicted"/>
<evidence type="ECO:0000313" key="3">
    <source>
        <dbReference type="EMBL" id="SFA57859.1"/>
    </source>
</evidence>
<dbReference type="Proteomes" id="UP000198836">
    <property type="component" value="Unassembled WGS sequence"/>
</dbReference>